<accession>A0A507QME6</accession>
<feature type="region of interest" description="Disordered" evidence="1">
    <location>
        <begin position="1"/>
        <end position="23"/>
    </location>
</feature>
<feature type="transmembrane region" description="Helical" evidence="2">
    <location>
        <begin position="137"/>
        <end position="157"/>
    </location>
</feature>
<dbReference type="EMBL" id="VIFY01000141">
    <property type="protein sequence ID" value="TQB69688.1"/>
    <property type="molecule type" value="Genomic_DNA"/>
</dbReference>
<protein>
    <submittedName>
        <fullName evidence="3">Uncharacterized protein</fullName>
    </submittedName>
</protein>
<evidence type="ECO:0000256" key="1">
    <source>
        <dbReference type="SAM" id="MobiDB-lite"/>
    </source>
</evidence>
<feature type="compositionally biased region" description="Low complexity" evidence="1">
    <location>
        <begin position="83"/>
        <end position="92"/>
    </location>
</feature>
<name>A0A507QME6_MONPU</name>
<comment type="caution">
    <text evidence="3">The sequence shown here is derived from an EMBL/GenBank/DDBJ whole genome shotgun (WGS) entry which is preliminary data.</text>
</comment>
<gene>
    <name evidence="3" type="ORF">MPDQ_001553</name>
</gene>
<dbReference type="AlphaFoldDB" id="A0A507QME6"/>
<keyword evidence="4" id="KW-1185">Reference proteome</keyword>
<evidence type="ECO:0000256" key="2">
    <source>
        <dbReference type="SAM" id="Phobius"/>
    </source>
</evidence>
<keyword evidence="2" id="KW-0472">Membrane</keyword>
<dbReference type="Proteomes" id="UP000319663">
    <property type="component" value="Unassembled WGS sequence"/>
</dbReference>
<organism evidence="3 4">
    <name type="scientific">Monascus purpureus</name>
    <name type="common">Red mold</name>
    <name type="synonym">Monascus anka</name>
    <dbReference type="NCBI Taxonomy" id="5098"/>
    <lineage>
        <taxon>Eukaryota</taxon>
        <taxon>Fungi</taxon>
        <taxon>Dikarya</taxon>
        <taxon>Ascomycota</taxon>
        <taxon>Pezizomycotina</taxon>
        <taxon>Eurotiomycetes</taxon>
        <taxon>Eurotiomycetidae</taxon>
        <taxon>Eurotiales</taxon>
        <taxon>Aspergillaceae</taxon>
        <taxon>Monascus</taxon>
    </lineage>
</organism>
<proteinExistence type="predicted"/>
<feature type="region of interest" description="Disordered" evidence="1">
    <location>
        <begin position="66"/>
        <end position="127"/>
    </location>
</feature>
<sequence length="175" mass="19513">MYGQLTYSEAQHDGLQEKQDPWPDQETFYKSFDLNWIRGIWLGNLNVAGDLRELLRRLLSKAGPIPMIQRHPPASDRKPPMAGPKAGPKNGATQKMPNAIPRRSTANVSAMIPPGTHRELEPNTPARKRNMISDHTFWATVHIDVHMVCIIIVAIMISRLPITSDTGPHTKGPTA</sequence>
<feature type="compositionally biased region" description="Basic and acidic residues" evidence="1">
    <location>
        <begin position="10"/>
        <end position="21"/>
    </location>
</feature>
<evidence type="ECO:0000313" key="3">
    <source>
        <dbReference type="EMBL" id="TQB69688.1"/>
    </source>
</evidence>
<keyword evidence="2" id="KW-0812">Transmembrane</keyword>
<reference evidence="3 4" key="1">
    <citation type="submission" date="2019-06" db="EMBL/GenBank/DDBJ databases">
        <title>Wine fermentation using esterase from Monascus purpureus.</title>
        <authorList>
            <person name="Geng C."/>
            <person name="Zhang Y."/>
        </authorList>
    </citation>
    <scope>NUCLEOTIDE SEQUENCE [LARGE SCALE GENOMIC DNA]</scope>
    <source>
        <strain evidence="3">HQ1</strain>
    </source>
</reference>
<keyword evidence="2" id="KW-1133">Transmembrane helix</keyword>
<evidence type="ECO:0000313" key="4">
    <source>
        <dbReference type="Proteomes" id="UP000319663"/>
    </source>
</evidence>